<dbReference type="Gene3D" id="1.10.10.10">
    <property type="entry name" value="Winged helix-like DNA-binding domain superfamily/Winged helix DNA-binding domain"/>
    <property type="match status" value="1"/>
</dbReference>
<evidence type="ECO:0000256" key="1">
    <source>
        <dbReference type="ARBA" id="ARBA00023015"/>
    </source>
</evidence>
<dbReference type="STRING" id="187304.B0E33_11290"/>
<feature type="domain" description="HTH gntR-type" evidence="4">
    <location>
        <begin position="9"/>
        <end position="77"/>
    </location>
</feature>
<proteinExistence type="predicted"/>
<organism evidence="5 6">
    <name type="scientific">Roseibium aggregatum</name>
    <dbReference type="NCBI Taxonomy" id="187304"/>
    <lineage>
        <taxon>Bacteria</taxon>
        <taxon>Pseudomonadati</taxon>
        <taxon>Pseudomonadota</taxon>
        <taxon>Alphaproteobacteria</taxon>
        <taxon>Hyphomicrobiales</taxon>
        <taxon>Stappiaceae</taxon>
        <taxon>Roseibium</taxon>
    </lineage>
</organism>
<dbReference type="KEGG" id="lagg:B0E33_11290"/>
<evidence type="ECO:0000313" key="5">
    <source>
        <dbReference type="EMBL" id="CTQ44104.1"/>
    </source>
</evidence>
<keyword evidence="6" id="KW-1185">Reference proteome</keyword>
<reference evidence="6" key="1">
    <citation type="submission" date="2015-07" db="EMBL/GenBank/DDBJ databases">
        <authorList>
            <person name="Rodrigo-Torres Lidia"/>
            <person name="Arahal R.David."/>
        </authorList>
    </citation>
    <scope>NUCLEOTIDE SEQUENCE [LARGE SCALE GENOMIC DNA]</scope>
    <source>
        <strain evidence="6">CECT 4801</strain>
    </source>
</reference>
<dbReference type="EMBL" id="CXST01000002">
    <property type="protein sequence ID" value="CTQ44104.1"/>
    <property type="molecule type" value="Genomic_DNA"/>
</dbReference>
<dbReference type="AlphaFoldDB" id="A0A0M6Y318"/>
<gene>
    <name evidence="5" type="primary">lldR_1</name>
    <name evidence="5" type="ORF">LAL4801_02546</name>
</gene>
<dbReference type="RefSeq" id="WP_022999320.1">
    <property type="nucleotide sequence ID" value="NZ_CP045617.1"/>
</dbReference>
<dbReference type="SUPFAM" id="SSF46785">
    <property type="entry name" value="Winged helix' DNA-binding domain"/>
    <property type="match status" value="1"/>
</dbReference>
<dbReference type="SUPFAM" id="SSF48008">
    <property type="entry name" value="GntR ligand-binding domain-like"/>
    <property type="match status" value="1"/>
</dbReference>
<evidence type="ECO:0000256" key="2">
    <source>
        <dbReference type="ARBA" id="ARBA00023125"/>
    </source>
</evidence>
<dbReference type="OrthoDB" id="284307at2"/>
<dbReference type="SMART" id="SM00895">
    <property type="entry name" value="FCD"/>
    <property type="match status" value="1"/>
</dbReference>
<sequence>MSGTDKPSQRNSSMALERLRIIVDQLTAEGEEQLPTERELSETIGVGRRAVRRALEVLETEGKIWRRQGAGTFIGSEPAQPEKQILSLHENSNMLEVMEVRLQIEPVLARLAALRAAPSDIAAMSDLADRVGKAEDMDSRELWDSALHRAIARAARNTLFLALFDVVDRVRQDTAWRHVREALRTDDALTLYRAQHVDIIAAIANRDPIAAEKTMRAHLLALQERLLFQSASEAANAD</sequence>
<keyword evidence="2" id="KW-0238">DNA-binding</keyword>
<dbReference type="Gene3D" id="1.20.120.530">
    <property type="entry name" value="GntR ligand-binding domain-like"/>
    <property type="match status" value="1"/>
</dbReference>
<keyword evidence="3" id="KW-0804">Transcription</keyword>
<accession>A0A0M6Y318</accession>
<dbReference type="InterPro" id="IPR000524">
    <property type="entry name" value="Tscrpt_reg_HTH_GntR"/>
</dbReference>
<name>A0A0M6Y318_9HYPH</name>
<dbReference type="PANTHER" id="PTHR43537:SF5">
    <property type="entry name" value="UXU OPERON TRANSCRIPTIONAL REGULATOR"/>
    <property type="match status" value="1"/>
</dbReference>
<dbReference type="PRINTS" id="PR00035">
    <property type="entry name" value="HTHGNTR"/>
</dbReference>
<dbReference type="PANTHER" id="PTHR43537">
    <property type="entry name" value="TRANSCRIPTIONAL REGULATOR, GNTR FAMILY"/>
    <property type="match status" value="1"/>
</dbReference>
<dbReference type="InterPro" id="IPR011711">
    <property type="entry name" value="GntR_C"/>
</dbReference>
<protein>
    <submittedName>
        <fullName evidence="5">Putative L-lactate dehydrogenase operon regulatory protein</fullName>
    </submittedName>
</protein>
<evidence type="ECO:0000259" key="4">
    <source>
        <dbReference type="PROSITE" id="PS50949"/>
    </source>
</evidence>
<dbReference type="SMART" id="SM00345">
    <property type="entry name" value="HTH_GNTR"/>
    <property type="match status" value="1"/>
</dbReference>
<evidence type="ECO:0000256" key="3">
    <source>
        <dbReference type="ARBA" id="ARBA00023163"/>
    </source>
</evidence>
<dbReference type="PROSITE" id="PS50949">
    <property type="entry name" value="HTH_GNTR"/>
    <property type="match status" value="1"/>
</dbReference>
<dbReference type="InterPro" id="IPR008920">
    <property type="entry name" value="TF_FadR/GntR_C"/>
</dbReference>
<dbReference type="Pfam" id="PF07729">
    <property type="entry name" value="FCD"/>
    <property type="match status" value="1"/>
</dbReference>
<dbReference type="Pfam" id="PF00392">
    <property type="entry name" value="GntR"/>
    <property type="match status" value="1"/>
</dbReference>
<dbReference type="InterPro" id="IPR036388">
    <property type="entry name" value="WH-like_DNA-bd_sf"/>
</dbReference>
<evidence type="ECO:0000313" key="6">
    <source>
        <dbReference type="Proteomes" id="UP000048926"/>
    </source>
</evidence>
<keyword evidence="1" id="KW-0805">Transcription regulation</keyword>
<dbReference type="InterPro" id="IPR036390">
    <property type="entry name" value="WH_DNA-bd_sf"/>
</dbReference>
<dbReference type="GO" id="GO:0003700">
    <property type="term" value="F:DNA-binding transcription factor activity"/>
    <property type="evidence" value="ECO:0007669"/>
    <property type="project" value="InterPro"/>
</dbReference>
<dbReference type="GO" id="GO:0003677">
    <property type="term" value="F:DNA binding"/>
    <property type="evidence" value="ECO:0007669"/>
    <property type="project" value="UniProtKB-KW"/>
</dbReference>
<dbReference type="Proteomes" id="UP000048926">
    <property type="component" value="Unassembled WGS sequence"/>
</dbReference>